<keyword evidence="5 8" id="KW-1133">Transmembrane helix</keyword>
<gene>
    <name evidence="10" type="ORF">ACFQDP_15310</name>
</gene>
<keyword evidence="11" id="KW-1185">Reference proteome</keyword>
<organism evidence="10 11">
    <name type="scientific">Methylorubrum zatmanii</name>
    <dbReference type="NCBI Taxonomy" id="29429"/>
    <lineage>
        <taxon>Bacteria</taxon>
        <taxon>Pseudomonadati</taxon>
        <taxon>Pseudomonadota</taxon>
        <taxon>Alphaproteobacteria</taxon>
        <taxon>Hyphomicrobiales</taxon>
        <taxon>Methylobacteriaceae</taxon>
        <taxon>Methylorubrum</taxon>
    </lineage>
</organism>
<feature type="transmembrane region" description="Helical" evidence="8">
    <location>
        <begin position="253"/>
        <end position="276"/>
    </location>
</feature>
<feature type="region of interest" description="Disordered" evidence="7">
    <location>
        <begin position="221"/>
        <end position="242"/>
    </location>
</feature>
<dbReference type="InterPro" id="IPR005829">
    <property type="entry name" value="Sugar_transporter_CS"/>
</dbReference>
<name>A0ABW1WQ94_9HYPH</name>
<feature type="transmembrane region" description="Helical" evidence="8">
    <location>
        <begin position="341"/>
        <end position="363"/>
    </location>
</feature>
<sequence>MPITRLHWAILALCTLGLFTDIAEVALSNALAAIFLAPPHSLPRGSLSLLLTSVFAGGAVGAPVFGLLGDRFGRRRALQASLGLMAIGSIAAAMSSGLTSLTIARAVSGFAIGGFPPLVATYLAEVMPPRRRGAMLMTCAGIGFLGGSAVISLIQVLSPAAPLGIEPWRWALIVGAVLSALAAALFAFVSESPRWLASTGRAREADRACREFEQAARMRPAAAPAGPFPEPPHSGQADARPPLARRSATRRTALFVALYALAPWATLGFPLLSAVVLLEKGYRIDQSLLFAALSMLGPPLGTLLAALVIDRLERRACLAALAGTMAILGTVFAASDAFLTLVLVGIAFNTAAASYGAILSIYATEVLPTRLRASVLTWAWAAGRVASALAPFVLLPALASYGPHGMFTVLTAVLLASGALLLGGPRGLSGQPIAHTLSA</sequence>
<feature type="transmembrane region" description="Helical" evidence="8">
    <location>
        <begin position="48"/>
        <end position="68"/>
    </location>
</feature>
<feature type="transmembrane region" description="Helical" evidence="8">
    <location>
        <begin position="170"/>
        <end position="189"/>
    </location>
</feature>
<dbReference type="InterPro" id="IPR005828">
    <property type="entry name" value="MFS_sugar_transport-like"/>
</dbReference>
<dbReference type="RefSeq" id="WP_246481954.1">
    <property type="nucleotide sequence ID" value="NZ_JBHSTT010000049.1"/>
</dbReference>
<accession>A0ABW1WQ94</accession>
<comment type="caution">
    <text evidence="10">The sequence shown here is derived from an EMBL/GenBank/DDBJ whole genome shotgun (WGS) entry which is preliminary data.</text>
</comment>
<dbReference type="EMBL" id="JBHSTT010000049">
    <property type="protein sequence ID" value="MFC6390691.1"/>
    <property type="molecule type" value="Genomic_DNA"/>
</dbReference>
<dbReference type="InterPro" id="IPR036259">
    <property type="entry name" value="MFS_trans_sf"/>
</dbReference>
<evidence type="ECO:0000313" key="10">
    <source>
        <dbReference type="EMBL" id="MFC6390691.1"/>
    </source>
</evidence>
<comment type="similarity">
    <text evidence="2">Belongs to the major facilitator superfamily. Sugar transporter (TC 2.A.1.1) family.</text>
</comment>
<feature type="transmembrane region" description="Helical" evidence="8">
    <location>
        <begin position="405"/>
        <end position="423"/>
    </location>
</feature>
<evidence type="ECO:0000256" key="1">
    <source>
        <dbReference type="ARBA" id="ARBA00004141"/>
    </source>
</evidence>
<keyword evidence="3" id="KW-0813">Transport</keyword>
<feature type="transmembrane region" description="Helical" evidence="8">
    <location>
        <begin position="103"/>
        <end position="124"/>
    </location>
</feature>
<evidence type="ECO:0000313" key="11">
    <source>
        <dbReference type="Proteomes" id="UP001596237"/>
    </source>
</evidence>
<dbReference type="Pfam" id="PF00083">
    <property type="entry name" value="Sugar_tr"/>
    <property type="match status" value="1"/>
</dbReference>
<dbReference type="PANTHER" id="PTHR23511">
    <property type="entry name" value="SYNAPTIC VESICLE GLYCOPROTEIN 2"/>
    <property type="match status" value="1"/>
</dbReference>
<comment type="subcellular location">
    <subcellularLocation>
        <location evidence="1">Membrane</location>
        <topology evidence="1">Multi-pass membrane protein</topology>
    </subcellularLocation>
</comment>
<feature type="transmembrane region" description="Helical" evidence="8">
    <location>
        <begin position="375"/>
        <end position="399"/>
    </location>
</feature>
<dbReference type="CDD" id="cd17316">
    <property type="entry name" value="MFS_SV2_like"/>
    <property type="match status" value="1"/>
</dbReference>
<keyword evidence="4 8" id="KW-0812">Transmembrane</keyword>
<proteinExistence type="inferred from homology"/>
<evidence type="ECO:0000256" key="4">
    <source>
        <dbReference type="ARBA" id="ARBA00022692"/>
    </source>
</evidence>
<dbReference type="InterPro" id="IPR020846">
    <property type="entry name" value="MFS_dom"/>
</dbReference>
<dbReference type="Gene3D" id="1.20.1250.20">
    <property type="entry name" value="MFS general substrate transporter like domains"/>
    <property type="match status" value="1"/>
</dbReference>
<evidence type="ECO:0000256" key="2">
    <source>
        <dbReference type="ARBA" id="ARBA00010992"/>
    </source>
</evidence>
<dbReference type="SUPFAM" id="SSF103473">
    <property type="entry name" value="MFS general substrate transporter"/>
    <property type="match status" value="1"/>
</dbReference>
<evidence type="ECO:0000256" key="7">
    <source>
        <dbReference type="SAM" id="MobiDB-lite"/>
    </source>
</evidence>
<evidence type="ECO:0000256" key="6">
    <source>
        <dbReference type="ARBA" id="ARBA00023136"/>
    </source>
</evidence>
<feature type="transmembrane region" description="Helical" evidence="8">
    <location>
        <begin position="136"/>
        <end position="158"/>
    </location>
</feature>
<feature type="transmembrane region" description="Helical" evidence="8">
    <location>
        <begin position="288"/>
        <end position="309"/>
    </location>
</feature>
<protein>
    <submittedName>
        <fullName evidence="10">MFS transporter</fullName>
    </submittedName>
</protein>
<dbReference type="Proteomes" id="UP001596237">
    <property type="component" value="Unassembled WGS sequence"/>
</dbReference>
<dbReference type="PROSITE" id="PS00217">
    <property type="entry name" value="SUGAR_TRANSPORT_2"/>
    <property type="match status" value="1"/>
</dbReference>
<dbReference type="PROSITE" id="PS50850">
    <property type="entry name" value="MFS"/>
    <property type="match status" value="1"/>
</dbReference>
<evidence type="ECO:0000256" key="5">
    <source>
        <dbReference type="ARBA" id="ARBA00022989"/>
    </source>
</evidence>
<evidence type="ECO:0000256" key="8">
    <source>
        <dbReference type="SAM" id="Phobius"/>
    </source>
</evidence>
<dbReference type="PANTHER" id="PTHR23511:SF34">
    <property type="entry name" value="SYNAPTIC VESICLE GLYCOPROTEIN 2"/>
    <property type="match status" value="1"/>
</dbReference>
<feature type="transmembrane region" description="Helical" evidence="8">
    <location>
        <begin position="80"/>
        <end position="97"/>
    </location>
</feature>
<feature type="transmembrane region" description="Helical" evidence="8">
    <location>
        <begin position="316"/>
        <end position="335"/>
    </location>
</feature>
<reference evidence="11" key="1">
    <citation type="journal article" date="2019" name="Int. J. Syst. Evol. Microbiol.">
        <title>The Global Catalogue of Microorganisms (GCM) 10K type strain sequencing project: providing services to taxonomists for standard genome sequencing and annotation.</title>
        <authorList>
            <consortium name="The Broad Institute Genomics Platform"/>
            <consortium name="The Broad Institute Genome Sequencing Center for Infectious Disease"/>
            <person name="Wu L."/>
            <person name="Ma J."/>
        </authorList>
    </citation>
    <scope>NUCLEOTIDE SEQUENCE [LARGE SCALE GENOMIC DNA]</scope>
    <source>
        <strain evidence="11">CCUG 36916</strain>
    </source>
</reference>
<keyword evidence="6 8" id="KW-0472">Membrane</keyword>
<evidence type="ECO:0000256" key="3">
    <source>
        <dbReference type="ARBA" id="ARBA00022448"/>
    </source>
</evidence>
<feature type="domain" description="Major facilitator superfamily (MFS) profile" evidence="9">
    <location>
        <begin position="10"/>
        <end position="429"/>
    </location>
</feature>
<evidence type="ECO:0000259" key="9">
    <source>
        <dbReference type="PROSITE" id="PS50850"/>
    </source>
</evidence>